<dbReference type="InterPro" id="IPR012640">
    <property type="entry name" value="Membr_lipoprot_lipid_attach_CS"/>
</dbReference>
<evidence type="ECO:0000256" key="2">
    <source>
        <dbReference type="ARBA" id="ARBA00022729"/>
    </source>
</evidence>
<evidence type="ECO:0000313" key="4">
    <source>
        <dbReference type="Proteomes" id="UP001165667"/>
    </source>
</evidence>
<sequence length="73" mass="8018">MKRLLLALVAGLVLAGCQSEEDSFYNAPKALDKMTPEEVCKFYEHYVANPDLSAHNRALAMDQMRAKGCSAKG</sequence>
<gene>
    <name evidence="3" type="ORF">M8523_11715</name>
</gene>
<organism evidence="3 4">
    <name type="scientific">Lichenifustis flavocetrariae</name>
    <dbReference type="NCBI Taxonomy" id="2949735"/>
    <lineage>
        <taxon>Bacteria</taxon>
        <taxon>Pseudomonadati</taxon>
        <taxon>Pseudomonadota</taxon>
        <taxon>Alphaproteobacteria</taxon>
        <taxon>Hyphomicrobiales</taxon>
        <taxon>Lichenihabitantaceae</taxon>
        <taxon>Lichenifustis</taxon>
    </lineage>
</organism>
<keyword evidence="2" id="KW-0732">Signal</keyword>
<comment type="caution">
    <text evidence="3">The sequence shown here is derived from an EMBL/GenBank/DDBJ whole genome shotgun (WGS) entry which is preliminary data.</text>
</comment>
<evidence type="ECO:0000256" key="1">
    <source>
        <dbReference type="ARBA" id="ARBA00017922"/>
    </source>
</evidence>
<name>A0AA41YWN9_9HYPH</name>
<dbReference type="Proteomes" id="UP001165667">
    <property type="component" value="Unassembled WGS sequence"/>
</dbReference>
<protein>
    <recommendedName>
        <fullName evidence="1">Type IV secretion system putative lipoprotein virB7</fullName>
    </recommendedName>
</protein>
<reference evidence="3" key="1">
    <citation type="submission" date="2022-05" db="EMBL/GenBank/DDBJ databases">
        <authorList>
            <person name="Pankratov T."/>
        </authorList>
    </citation>
    <scope>NUCLEOTIDE SEQUENCE</scope>
    <source>
        <strain evidence="3">BP6-180914</strain>
    </source>
</reference>
<dbReference type="RefSeq" id="WP_282585051.1">
    <property type="nucleotide sequence ID" value="NZ_JAMOIM010000006.1"/>
</dbReference>
<dbReference type="AlphaFoldDB" id="A0AA41YWN9"/>
<evidence type="ECO:0000313" key="3">
    <source>
        <dbReference type="EMBL" id="MCW6508685.1"/>
    </source>
</evidence>
<proteinExistence type="predicted"/>
<keyword evidence="3" id="KW-0449">Lipoprotein</keyword>
<dbReference type="Pfam" id="PF08139">
    <property type="entry name" value="LPAM_1"/>
    <property type="match status" value="1"/>
</dbReference>
<dbReference type="EMBL" id="JAMOIM010000006">
    <property type="protein sequence ID" value="MCW6508685.1"/>
    <property type="molecule type" value="Genomic_DNA"/>
</dbReference>
<accession>A0AA41YWN9</accession>
<keyword evidence="4" id="KW-1185">Reference proteome</keyword>
<dbReference type="PROSITE" id="PS51257">
    <property type="entry name" value="PROKAR_LIPOPROTEIN"/>
    <property type="match status" value="1"/>
</dbReference>